<dbReference type="Pfam" id="PF00903">
    <property type="entry name" value="Glyoxalase"/>
    <property type="match status" value="1"/>
</dbReference>
<keyword evidence="3" id="KW-1185">Reference proteome</keyword>
<keyword evidence="2" id="KW-0614">Plasmid</keyword>
<dbReference type="AlphaFoldDB" id="A0A6M8HWJ8"/>
<name>A0A6M8HWJ8_9PROT</name>
<evidence type="ECO:0000313" key="2">
    <source>
        <dbReference type="EMBL" id="QKE92959.1"/>
    </source>
</evidence>
<proteinExistence type="predicted"/>
<accession>A0A6M8HWJ8</accession>
<dbReference type="KEGG" id="lck:HN018_22365"/>
<dbReference type="EMBL" id="CP053709">
    <property type="protein sequence ID" value="QKE92959.1"/>
    <property type="molecule type" value="Genomic_DNA"/>
</dbReference>
<dbReference type="PROSITE" id="PS51819">
    <property type="entry name" value="VOC"/>
    <property type="match status" value="1"/>
</dbReference>
<dbReference type="RefSeq" id="WP_171836574.1">
    <property type="nucleotide sequence ID" value="NZ_CP053709.1"/>
</dbReference>
<feature type="domain" description="VOC" evidence="1">
    <location>
        <begin position="6"/>
        <end position="120"/>
    </location>
</feature>
<dbReference type="Gene3D" id="3.10.180.10">
    <property type="entry name" value="2,3-Dihydroxybiphenyl 1,2-Dioxygenase, domain 1"/>
    <property type="match status" value="1"/>
</dbReference>
<dbReference type="InterPro" id="IPR029068">
    <property type="entry name" value="Glyas_Bleomycin-R_OHBP_Dase"/>
</dbReference>
<reference evidence="2 3" key="1">
    <citation type="journal article" date="2014" name="World J. Microbiol. Biotechnol.">
        <title>Biodiversity and physiological characteristics of Antarctic and Arctic lichens-associated bacteria.</title>
        <authorList>
            <person name="Lee Y.M."/>
            <person name="Kim E.H."/>
            <person name="Lee H.K."/>
            <person name="Hong S.G."/>
        </authorList>
    </citation>
    <scope>NUCLEOTIDE SEQUENCE [LARGE SCALE GENOMIC DNA]</scope>
    <source>
        <strain evidence="2 3">PAMC 26569</strain>
        <plasmid evidence="2">unnamed1</plasmid>
    </source>
</reference>
<dbReference type="CDD" id="cd06587">
    <property type="entry name" value="VOC"/>
    <property type="match status" value="1"/>
</dbReference>
<dbReference type="InterPro" id="IPR037523">
    <property type="entry name" value="VOC_core"/>
</dbReference>
<sequence>MTKLVGINHVALEVGDLDAALAFYGRLFDFELRGRASQMAFIDMGDQFLALAEGGSRRPDDKRHFGLVVDDLTGLRERAEAANALILDGPGFEICDPWGNRIEMVEYRHIQFSKTKLILRVLDVASEKTEKASEQLRQKGMDP</sequence>
<gene>
    <name evidence="2" type="ORF">HN018_22365</name>
</gene>
<geneLocation type="plasmid" evidence="2 3">
    <name>unnamed1</name>
</geneLocation>
<organism evidence="2 3">
    <name type="scientific">Lichenicola cladoniae</name>
    <dbReference type="NCBI Taxonomy" id="1484109"/>
    <lineage>
        <taxon>Bacteria</taxon>
        <taxon>Pseudomonadati</taxon>
        <taxon>Pseudomonadota</taxon>
        <taxon>Alphaproteobacteria</taxon>
        <taxon>Acetobacterales</taxon>
        <taxon>Acetobacteraceae</taxon>
        <taxon>Lichenicola</taxon>
    </lineage>
</organism>
<protein>
    <submittedName>
        <fullName evidence="2">VOC family protein</fullName>
    </submittedName>
</protein>
<dbReference type="InterPro" id="IPR004360">
    <property type="entry name" value="Glyas_Fos-R_dOase_dom"/>
</dbReference>
<dbReference type="SUPFAM" id="SSF54593">
    <property type="entry name" value="Glyoxalase/Bleomycin resistance protein/Dihydroxybiphenyl dioxygenase"/>
    <property type="match status" value="1"/>
</dbReference>
<dbReference type="Proteomes" id="UP000500767">
    <property type="component" value="Plasmid unnamed1"/>
</dbReference>
<evidence type="ECO:0000313" key="3">
    <source>
        <dbReference type="Proteomes" id="UP000500767"/>
    </source>
</evidence>
<evidence type="ECO:0000259" key="1">
    <source>
        <dbReference type="PROSITE" id="PS51819"/>
    </source>
</evidence>